<keyword evidence="1" id="KW-0547">Nucleotide-binding</keyword>
<dbReference type="Proteomes" id="UP000256562">
    <property type="component" value="Unassembled WGS sequence"/>
</dbReference>
<evidence type="ECO:0000313" key="10">
    <source>
        <dbReference type="Proteomes" id="UP000256562"/>
    </source>
</evidence>
<keyword evidence="6" id="KW-0238">DNA-binding</keyword>
<dbReference type="GO" id="GO:0006281">
    <property type="term" value="P:DNA repair"/>
    <property type="evidence" value="ECO:0007669"/>
    <property type="project" value="UniProtKB-KW"/>
</dbReference>
<dbReference type="InterPro" id="IPR011335">
    <property type="entry name" value="Restrct_endonuc-II-like"/>
</dbReference>
<evidence type="ECO:0000256" key="1">
    <source>
        <dbReference type="ARBA" id="ARBA00022741"/>
    </source>
</evidence>
<dbReference type="GO" id="GO:0003677">
    <property type="term" value="F:DNA binding"/>
    <property type="evidence" value="ECO:0007669"/>
    <property type="project" value="UniProtKB-KW"/>
</dbReference>
<dbReference type="RefSeq" id="WP_181897748.1">
    <property type="nucleotide sequence ID" value="NZ_QKXQ01000237.1"/>
</dbReference>
<dbReference type="Pfam" id="PF12705">
    <property type="entry name" value="PDDEXK_1"/>
    <property type="match status" value="1"/>
</dbReference>
<keyword evidence="7" id="KW-0234">DNA repair</keyword>
<dbReference type="GO" id="GO:0004527">
    <property type="term" value="F:exonuclease activity"/>
    <property type="evidence" value="ECO:0007669"/>
    <property type="project" value="UniProtKB-KW"/>
</dbReference>
<dbReference type="EMBL" id="QKXQ01000237">
    <property type="protein sequence ID" value="REH96766.1"/>
    <property type="molecule type" value="Genomic_DNA"/>
</dbReference>
<dbReference type="Gene3D" id="3.90.320.10">
    <property type="match status" value="1"/>
</dbReference>
<comment type="caution">
    <text evidence="9">The sequence shown here is derived from an EMBL/GenBank/DDBJ whole genome shotgun (WGS) entry which is preliminary data.</text>
</comment>
<dbReference type="GO" id="GO:0004386">
    <property type="term" value="F:helicase activity"/>
    <property type="evidence" value="ECO:0007669"/>
    <property type="project" value="UniProtKB-KW"/>
</dbReference>
<dbReference type="GO" id="GO:0005524">
    <property type="term" value="F:ATP binding"/>
    <property type="evidence" value="ECO:0007669"/>
    <property type="project" value="UniProtKB-KW"/>
</dbReference>
<keyword evidence="3" id="KW-0378">Hydrolase</keyword>
<evidence type="ECO:0000259" key="8">
    <source>
        <dbReference type="Pfam" id="PF12705"/>
    </source>
</evidence>
<keyword evidence="4 9" id="KW-0347">Helicase</keyword>
<feature type="non-terminal residue" evidence="9">
    <location>
        <position position="1"/>
    </location>
</feature>
<reference evidence="9 10" key="1">
    <citation type="journal article" date="2018" name="Vet. Microbiol.">
        <title>Characterisation of Staphylococcus felis isolated from cats using whole genome sequencing.</title>
        <authorList>
            <person name="Worthing K."/>
            <person name="Pang S."/>
            <person name="Trott D.J."/>
            <person name="Abraham S."/>
            <person name="Coombs G.W."/>
            <person name="Jordan D."/>
            <person name="McIntyre L."/>
            <person name="Davies M.R."/>
            <person name="Norris J."/>
        </authorList>
    </citation>
    <scope>NUCLEOTIDE SEQUENCE [LARGE SCALE GENOMIC DNA]</scope>
    <source>
        <strain evidence="9 10">F9</strain>
    </source>
</reference>
<gene>
    <name evidence="9" type="ORF">DOS83_05120</name>
</gene>
<keyword evidence="9" id="KW-0540">Nuclease</keyword>
<evidence type="ECO:0000256" key="4">
    <source>
        <dbReference type="ARBA" id="ARBA00022806"/>
    </source>
</evidence>
<name>A0A3E0IQG5_9STAP</name>
<evidence type="ECO:0000313" key="9">
    <source>
        <dbReference type="EMBL" id="REH96766.1"/>
    </source>
</evidence>
<keyword evidence="2" id="KW-0227">DNA damage</keyword>
<evidence type="ECO:0000256" key="6">
    <source>
        <dbReference type="ARBA" id="ARBA00023125"/>
    </source>
</evidence>
<accession>A0A3E0IQG5</accession>
<evidence type="ECO:0000256" key="2">
    <source>
        <dbReference type="ARBA" id="ARBA00022763"/>
    </source>
</evidence>
<dbReference type="InterPro" id="IPR011604">
    <property type="entry name" value="PDDEXK-like_dom_sf"/>
</dbReference>
<evidence type="ECO:0000256" key="5">
    <source>
        <dbReference type="ARBA" id="ARBA00022840"/>
    </source>
</evidence>
<dbReference type="InterPro" id="IPR038726">
    <property type="entry name" value="PDDEXK_AddAB-type"/>
</dbReference>
<dbReference type="SUPFAM" id="SSF52980">
    <property type="entry name" value="Restriction endonuclease-like"/>
    <property type="match status" value="1"/>
</dbReference>
<evidence type="ECO:0000256" key="3">
    <source>
        <dbReference type="ARBA" id="ARBA00022801"/>
    </source>
</evidence>
<keyword evidence="5" id="KW-0067">ATP-binding</keyword>
<sequence length="303" mass="35500">ILDQYLFAGELADKDESLRPSVSLNYIKAEDILPVEETDDTAQKRSIETLKNRLALEPTQQSTLELIEAQLLYEYPHRKATQHASKQSVSELKRLMETEQANTSYDRVRQYQLGVATYDRPSFMQEDRLTPTEIGTLMHTVMQHLPFQAEGLTDDELDAYFDKLVVHSIIKAEDIRYIRKSEIRDFINSKLYQTIATSDQIYRELPFIVNQNDVEQEGTQEDSSIIQGMIDLVFVKDGTYHFVDYKTDVFVRRKGMTDDEIGQQLREKYRVQMEYYKRALETILKRPVSGRLYFFKFGEIFIN</sequence>
<evidence type="ECO:0000256" key="7">
    <source>
        <dbReference type="ARBA" id="ARBA00023204"/>
    </source>
</evidence>
<keyword evidence="9" id="KW-0269">Exonuclease</keyword>
<organism evidence="9 10">
    <name type="scientific">Staphylococcus felis</name>
    <dbReference type="NCBI Taxonomy" id="46127"/>
    <lineage>
        <taxon>Bacteria</taxon>
        <taxon>Bacillati</taxon>
        <taxon>Bacillota</taxon>
        <taxon>Bacilli</taxon>
        <taxon>Bacillales</taxon>
        <taxon>Staphylococcaceae</taxon>
        <taxon>Staphylococcus</taxon>
    </lineage>
</organism>
<proteinExistence type="predicted"/>
<protein>
    <submittedName>
        <fullName evidence="9">Helicase-exonuclease AddAB subunit AddA</fullName>
    </submittedName>
</protein>
<dbReference type="AlphaFoldDB" id="A0A3E0IQG5"/>
<feature type="domain" description="PD-(D/E)XK endonuclease-like" evidence="8">
    <location>
        <begin position="110"/>
        <end position="295"/>
    </location>
</feature>